<dbReference type="AlphaFoldDB" id="A0A4P9WGY6"/>
<feature type="chain" id="PRO_5020905339" evidence="1">
    <location>
        <begin position="25"/>
        <end position="205"/>
    </location>
</feature>
<evidence type="ECO:0000313" key="3">
    <source>
        <dbReference type="Proteomes" id="UP000269721"/>
    </source>
</evidence>
<reference evidence="3" key="1">
    <citation type="journal article" date="2018" name="Nat. Microbiol.">
        <title>Leveraging single-cell genomics to expand the fungal tree of life.</title>
        <authorList>
            <person name="Ahrendt S.R."/>
            <person name="Quandt C.A."/>
            <person name="Ciobanu D."/>
            <person name="Clum A."/>
            <person name="Salamov A."/>
            <person name="Andreopoulos B."/>
            <person name="Cheng J.F."/>
            <person name="Woyke T."/>
            <person name="Pelin A."/>
            <person name="Henrissat B."/>
            <person name="Reynolds N.K."/>
            <person name="Benny G.L."/>
            <person name="Smith M.E."/>
            <person name="James T.Y."/>
            <person name="Grigoriev I.V."/>
        </authorList>
    </citation>
    <scope>NUCLEOTIDE SEQUENCE [LARGE SCALE GENOMIC DNA]</scope>
</reference>
<dbReference type="Proteomes" id="UP000269721">
    <property type="component" value="Unassembled WGS sequence"/>
</dbReference>
<evidence type="ECO:0000256" key="1">
    <source>
        <dbReference type="SAM" id="SignalP"/>
    </source>
</evidence>
<evidence type="ECO:0000313" key="2">
    <source>
        <dbReference type="EMBL" id="RKO91195.1"/>
    </source>
</evidence>
<gene>
    <name evidence="2" type="ORF">BDK51DRAFT_43989</name>
</gene>
<name>A0A4P9WGY6_9FUNG</name>
<keyword evidence="3" id="KW-1185">Reference proteome</keyword>
<feature type="signal peptide" evidence="1">
    <location>
        <begin position="1"/>
        <end position="24"/>
    </location>
</feature>
<keyword evidence="1" id="KW-0732">Signal</keyword>
<organism evidence="2 3">
    <name type="scientific">Blyttiomyces helicus</name>
    <dbReference type="NCBI Taxonomy" id="388810"/>
    <lineage>
        <taxon>Eukaryota</taxon>
        <taxon>Fungi</taxon>
        <taxon>Fungi incertae sedis</taxon>
        <taxon>Chytridiomycota</taxon>
        <taxon>Chytridiomycota incertae sedis</taxon>
        <taxon>Chytridiomycetes</taxon>
        <taxon>Chytridiomycetes incertae sedis</taxon>
        <taxon>Blyttiomyces</taxon>
    </lineage>
</organism>
<sequence length="205" mass="21588">MKSPTRPQWFFTLAALATPRFISAQVAIPSRGFNAVVAGLSSIVTIGGSPGGGTHSLVVDASGLFAQPDPYRGASLRNERNSMPIFRSNCRSAAGGDASQFPITVLCDLCGTRLHDGRRASNYVLLRIMNWAKGASWTLLEGRGTTKCQNTSDETIVYNDLWAVDLSVETIAPPVLVPASGIPPPLRVLACAAALGDDSVLVFGG</sequence>
<dbReference type="EMBL" id="KZ995187">
    <property type="protein sequence ID" value="RKO91195.1"/>
    <property type="molecule type" value="Genomic_DNA"/>
</dbReference>
<protein>
    <submittedName>
        <fullName evidence="2">Uncharacterized protein</fullName>
    </submittedName>
</protein>
<accession>A0A4P9WGY6</accession>
<proteinExistence type="predicted"/>